<dbReference type="NCBIfam" id="TIGR04183">
    <property type="entry name" value="Por_Secre_tail"/>
    <property type="match status" value="1"/>
</dbReference>
<sequence length="928" mass="101536">MQPFLQPAFRYMASYVQITFSWLQSFKYDSHTYRLQTVLYAFLLSTVLFSLSSSNLMAQPAFQWDKTFGGAQDDNLSSIRQTPDGGYIAIGDSKSAQSGDKSQASYGGYEDIWIVKMAADGTKQWDLTLGGDRGDSNGYIELTPDGGYIVGATSTSGVGPIKSQPPYGTDYEEMYDYWIIKLSASGTVEWDKTIGGPKREFLQSLKPTTDGGYILAGVSRSPIGNDKTKAPFNSYLFDHWIVKLSSSGKVQWDTVLRRPQDYDFNSTNTTIELTSDGGYIVGGSQGSEQPDQGDYYLAKLNQNGVVQWEKNYGGADYDELRSVLQTNDGGYLLSGWSISDIGGDKSEASYPFSDYWIVKVDANGNKLWDNTISAGLITDPINNSSRLWSVSKTSDGGFLLGGSSYGREGRDKTEPSRNPEIPVEQFYLARNDYWVVKIAANGKKIWDKTIGGPSNDELRSIAVTMDGGIILGGVSYSPKGYEKSEDGRGGTDFWIVKLAPEPLDKTSIRINAGGAAFTAFGERKFSADQYYQGIDRTSTVATGDILNTADDVLYRSGRCSPSFSYNIPVDNGKVNVILHFAEIWFKEAGERQFNVTMENSRKLTNFDIFSAAGGAMRAVQKSIPVTVTDGVLNIDFTSGAADLPRISAIEVIRTSSTLQPLADAYVRNGSYNATNLGFAPNLDVKSNAADLSSKRSSYLRFQLPQAAITSAKLRIYGHNHENSQDISVHAYGVDDDLWTENGIASSNAPAASTPSLGYVAVNSEYKYHEIDVTNYVKAQQQASETLVSLLLADPNNRNTRVVFNSKENSSYPPQLIVQTPPVVISNTRLSQQELLTETEVQEKQESAIYPNPVKDKFTVSLSMQHAGQISFELISQSGKSYAVPANKSASAGEKAEVNISGLTLSTGIYLLQIKSDAFTEVVKMLITE</sequence>
<dbReference type="InterPro" id="IPR055372">
    <property type="entry name" value="CBM96"/>
</dbReference>
<dbReference type="Pfam" id="PF24517">
    <property type="entry name" value="CBM96"/>
    <property type="match status" value="1"/>
</dbReference>
<comment type="subcellular location">
    <subcellularLocation>
        <location evidence="1">Secreted</location>
    </subcellularLocation>
</comment>
<dbReference type="PANTHER" id="PTHR42754">
    <property type="entry name" value="ENDOGLUCANASE"/>
    <property type="match status" value="1"/>
</dbReference>
<dbReference type="SUPFAM" id="SSF49785">
    <property type="entry name" value="Galactose-binding domain-like"/>
    <property type="match status" value="1"/>
</dbReference>
<evidence type="ECO:0000313" key="7">
    <source>
        <dbReference type="EMBL" id="KAA6437068.1"/>
    </source>
</evidence>
<dbReference type="SUPFAM" id="SSF50998">
    <property type="entry name" value="Quinoprotein alcohol dehydrogenase-like"/>
    <property type="match status" value="1"/>
</dbReference>
<dbReference type="InterPro" id="IPR008979">
    <property type="entry name" value="Galactose-bd-like_sf"/>
</dbReference>
<keyword evidence="8" id="KW-1185">Reference proteome</keyword>
<dbReference type="Pfam" id="PF11721">
    <property type="entry name" value="Malectin"/>
    <property type="match status" value="1"/>
</dbReference>
<evidence type="ECO:0000256" key="2">
    <source>
        <dbReference type="ARBA" id="ARBA00022525"/>
    </source>
</evidence>
<feature type="domain" description="Carbohydrate-binding module family 96" evidence="6">
    <location>
        <begin position="656"/>
        <end position="819"/>
    </location>
</feature>
<gene>
    <name evidence="7" type="ORF">FEM33_20340</name>
</gene>
<evidence type="ECO:0000259" key="5">
    <source>
        <dbReference type="Pfam" id="PF18962"/>
    </source>
</evidence>
<dbReference type="InterPro" id="IPR021720">
    <property type="entry name" value="Malectin_dom"/>
</dbReference>
<feature type="domain" description="Malectin" evidence="4">
    <location>
        <begin position="507"/>
        <end position="649"/>
    </location>
</feature>
<evidence type="ECO:0000256" key="3">
    <source>
        <dbReference type="ARBA" id="ARBA00022729"/>
    </source>
</evidence>
<name>A0A5M8QP52_9BACT</name>
<evidence type="ECO:0000259" key="6">
    <source>
        <dbReference type="Pfam" id="PF24517"/>
    </source>
</evidence>
<dbReference type="Gene3D" id="2.60.120.430">
    <property type="entry name" value="Galactose-binding lectin"/>
    <property type="match status" value="1"/>
</dbReference>
<dbReference type="GO" id="GO:0005576">
    <property type="term" value="C:extracellular region"/>
    <property type="evidence" value="ECO:0007669"/>
    <property type="project" value="UniProtKB-SubCell"/>
</dbReference>
<keyword evidence="2" id="KW-0964">Secreted</keyword>
<dbReference type="InterPro" id="IPR011047">
    <property type="entry name" value="Quinoprotein_ADH-like_sf"/>
</dbReference>
<dbReference type="AlphaFoldDB" id="A0A5M8QP52"/>
<protein>
    <submittedName>
        <fullName evidence="7">DNRLRE domain-containing protein</fullName>
    </submittedName>
</protein>
<dbReference type="Proteomes" id="UP000323994">
    <property type="component" value="Unassembled WGS sequence"/>
</dbReference>
<organism evidence="7 8">
    <name type="scientific">Dyadobacter flavalbus</name>
    <dbReference type="NCBI Taxonomy" id="2579942"/>
    <lineage>
        <taxon>Bacteria</taxon>
        <taxon>Pseudomonadati</taxon>
        <taxon>Bacteroidota</taxon>
        <taxon>Cytophagia</taxon>
        <taxon>Cytophagales</taxon>
        <taxon>Spirosomataceae</taxon>
        <taxon>Dyadobacter</taxon>
    </lineage>
</organism>
<evidence type="ECO:0000256" key="1">
    <source>
        <dbReference type="ARBA" id="ARBA00004613"/>
    </source>
</evidence>
<proteinExistence type="predicted"/>
<feature type="domain" description="Secretion system C-terminal sorting" evidence="5">
    <location>
        <begin position="848"/>
        <end position="926"/>
    </location>
</feature>
<dbReference type="PANTHER" id="PTHR42754:SF1">
    <property type="entry name" value="LIPOPROTEIN"/>
    <property type="match status" value="1"/>
</dbReference>
<dbReference type="Pfam" id="PF18962">
    <property type="entry name" value="Por_Secre_tail"/>
    <property type="match status" value="1"/>
</dbReference>
<accession>A0A5M8QP52</accession>
<evidence type="ECO:0000313" key="8">
    <source>
        <dbReference type="Proteomes" id="UP000323994"/>
    </source>
</evidence>
<dbReference type="EMBL" id="VBSN01000059">
    <property type="protein sequence ID" value="KAA6437068.1"/>
    <property type="molecule type" value="Genomic_DNA"/>
</dbReference>
<dbReference type="InterPro" id="IPR026444">
    <property type="entry name" value="Secre_tail"/>
</dbReference>
<evidence type="ECO:0000259" key="4">
    <source>
        <dbReference type="Pfam" id="PF11721"/>
    </source>
</evidence>
<dbReference type="NCBIfam" id="NF033679">
    <property type="entry name" value="DNRLRE_dom"/>
    <property type="match status" value="1"/>
</dbReference>
<comment type="caution">
    <text evidence="7">The sequence shown here is derived from an EMBL/GenBank/DDBJ whole genome shotgun (WGS) entry which is preliminary data.</text>
</comment>
<reference evidence="7 8" key="1">
    <citation type="submission" date="2019-05" db="EMBL/GenBank/DDBJ databases">
        <authorList>
            <person name="Qu J.-H."/>
        </authorList>
    </citation>
    <scope>NUCLEOTIDE SEQUENCE [LARGE SCALE GENOMIC DNA]</scope>
    <source>
        <strain evidence="7 8">NS28</strain>
    </source>
</reference>
<keyword evidence="3" id="KW-0732">Signal</keyword>